<feature type="compositionally biased region" description="Basic and acidic residues" evidence="5">
    <location>
        <begin position="166"/>
        <end position="177"/>
    </location>
</feature>
<proteinExistence type="predicted"/>
<dbReference type="Pfam" id="PF03108">
    <property type="entry name" value="DBD_Tnp_Mut"/>
    <property type="match status" value="1"/>
</dbReference>
<dbReference type="GO" id="GO:0008270">
    <property type="term" value="F:zinc ion binding"/>
    <property type="evidence" value="ECO:0007669"/>
    <property type="project" value="UniProtKB-KW"/>
</dbReference>
<evidence type="ECO:0000256" key="1">
    <source>
        <dbReference type="ARBA" id="ARBA00022723"/>
    </source>
</evidence>
<name>A0AAF0W6E6_DAUCS</name>
<dbReference type="Proteomes" id="UP000077755">
    <property type="component" value="Chromosome 1"/>
</dbReference>
<organism evidence="7 8">
    <name type="scientific">Daucus carota subsp. sativus</name>
    <name type="common">Carrot</name>
    <dbReference type="NCBI Taxonomy" id="79200"/>
    <lineage>
        <taxon>Eukaryota</taxon>
        <taxon>Viridiplantae</taxon>
        <taxon>Streptophyta</taxon>
        <taxon>Embryophyta</taxon>
        <taxon>Tracheophyta</taxon>
        <taxon>Spermatophyta</taxon>
        <taxon>Magnoliopsida</taxon>
        <taxon>eudicotyledons</taxon>
        <taxon>Gunneridae</taxon>
        <taxon>Pentapetalae</taxon>
        <taxon>asterids</taxon>
        <taxon>campanulids</taxon>
        <taxon>Apiales</taxon>
        <taxon>Apiaceae</taxon>
        <taxon>Apioideae</taxon>
        <taxon>Scandiceae</taxon>
        <taxon>Daucinae</taxon>
        <taxon>Daucus</taxon>
        <taxon>Daucus sect. Daucus</taxon>
    </lineage>
</organism>
<dbReference type="InterPro" id="IPR006564">
    <property type="entry name" value="Znf_PMZ"/>
</dbReference>
<evidence type="ECO:0000256" key="3">
    <source>
        <dbReference type="ARBA" id="ARBA00022833"/>
    </source>
</evidence>
<evidence type="ECO:0000256" key="5">
    <source>
        <dbReference type="SAM" id="MobiDB-lite"/>
    </source>
</evidence>
<evidence type="ECO:0000256" key="4">
    <source>
        <dbReference type="PROSITE-ProRule" id="PRU00325"/>
    </source>
</evidence>
<feature type="compositionally biased region" description="Polar residues" evidence="5">
    <location>
        <begin position="129"/>
        <end position="145"/>
    </location>
</feature>
<feature type="compositionally biased region" description="Low complexity" evidence="5">
    <location>
        <begin position="146"/>
        <end position="165"/>
    </location>
</feature>
<feature type="domain" description="SWIM-type" evidence="6">
    <location>
        <begin position="681"/>
        <end position="713"/>
    </location>
</feature>
<dbReference type="Pfam" id="PF10551">
    <property type="entry name" value="MULE"/>
    <property type="match status" value="1"/>
</dbReference>
<dbReference type="AlphaFoldDB" id="A0AAF0W6E6"/>
<reference evidence="7" key="2">
    <citation type="submission" date="2022-03" db="EMBL/GenBank/DDBJ databases">
        <title>Draft title - Genomic analysis of global carrot germplasm unveils the trajectory of domestication and the origin of high carotenoid orange carrot.</title>
        <authorList>
            <person name="Iorizzo M."/>
            <person name="Ellison S."/>
            <person name="Senalik D."/>
            <person name="Macko-Podgorni A."/>
            <person name="Grzebelus D."/>
            <person name="Bostan H."/>
            <person name="Rolling W."/>
            <person name="Curaba J."/>
            <person name="Simon P."/>
        </authorList>
    </citation>
    <scope>NUCLEOTIDE SEQUENCE</scope>
    <source>
        <tissue evidence="7">Leaf</tissue>
    </source>
</reference>
<reference evidence="7" key="1">
    <citation type="journal article" date="2016" name="Nat. Genet.">
        <title>A high-quality carrot genome assembly provides new insights into carotenoid accumulation and asterid genome evolution.</title>
        <authorList>
            <person name="Iorizzo M."/>
            <person name="Ellison S."/>
            <person name="Senalik D."/>
            <person name="Zeng P."/>
            <person name="Satapoomin P."/>
            <person name="Huang J."/>
            <person name="Bowman M."/>
            <person name="Iovene M."/>
            <person name="Sanseverino W."/>
            <person name="Cavagnaro P."/>
            <person name="Yildiz M."/>
            <person name="Macko-Podgorni A."/>
            <person name="Moranska E."/>
            <person name="Grzebelus E."/>
            <person name="Grzebelus D."/>
            <person name="Ashrafi H."/>
            <person name="Zheng Z."/>
            <person name="Cheng S."/>
            <person name="Spooner D."/>
            <person name="Van Deynze A."/>
            <person name="Simon P."/>
        </authorList>
    </citation>
    <scope>NUCLEOTIDE SEQUENCE</scope>
    <source>
        <tissue evidence="7">Leaf</tissue>
    </source>
</reference>
<evidence type="ECO:0000313" key="8">
    <source>
        <dbReference type="Proteomes" id="UP000077755"/>
    </source>
</evidence>
<dbReference type="InterPro" id="IPR018289">
    <property type="entry name" value="MULE_transposase_dom"/>
</dbReference>
<dbReference type="EMBL" id="CP093343">
    <property type="protein sequence ID" value="WOG82991.1"/>
    <property type="molecule type" value="Genomic_DNA"/>
</dbReference>
<evidence type="ECO:0000259" key="6">
    <source>
        <dbReference type="PROSITE" id="PS50966"/>
    </source>
</evidence>
<evidence type="ECO:0000313" key="7">
    <source>
        <dbReference type="EMBL" id="WOG82991.1"/>
    </source>
</evidence>
<keyword evidence="1" id="KW-0479">Metal-binding</keyword>
<feature type="region of interest" description="Disordered" evidence="5">
    <location>
        <begin position="129"/>
        <end position="177"/>
    </location>
</feature>
<dbReference type="PANTHER" id="PTHR31973">
    <property type="entry name" value="POLYPROTEIN, PUTATIVE-RELATED"/>
    <property type="match status" value="1"/>
</dbReference>
<gene>
    <name evidence="7" type="ORF">DCAR_0102164</name>
</gene>
<keyword evidence="2 4" id="KW-0863">Zinc-finger</keyword>
<sequence>MASGSNSNYVMCWLYYDGNIISNSVIGSTYNKDPIRFVKLLFNLKFGGLLDLLYAKLFIDPSMYKLKVLRRVLNTTTNKFVVAPIVDDDDVEYMFESLDGSGSKVHVELYVEKIPIDTVQNSNDMIQCSKMGESSKNTSTSHNSQSVQGENTSSGSSSRSLYMSRVDSEGNSRGSSEFRDDDIPYYRSFDGSSMVISYKEPIMQKVGDLHNPAELTRGMVFKTKEELLEVVKRVHIANHQEFKVVRSDPLTWDLECKLATTGCPWKLRARKRATHSCFEIMSTKGPHTCLNQSISQDHHNLNSTNIAQIITGLIAADPSVSDKVLVSTIVKEFGYTPSKKKVRDARRIATNTVYGSWEQSYQKLPLFLNALQISNPGTHIDWYFKEHDMRQPISEVVRFKRVFWTFQPCIDAFAHCIPVLQIDGTHLYGKYGGVLLTATAIDGFYHLLPVAFAIVEGENVGSWTWFMERLRRVVVAERTRVCVISDRHAGIISAMNNPAVGWCEPLGHHRFCVRHLAANFAKKFKKINLKDRVVAMCSQLTVAKSNLHWNALLAVEPRADEWFSEINPIQSTLAYDGGKRYGIMTTNMAESWNNAIKASRKLPITALVTSLFYKVVSYFDQRRVEIEKQSINGNEFTKHANQILAKWIKRASGHHVRLFDRNTLVFEITTMKRGQKGGNKQIVQLHDHICTCNKWQTYHIPCSHVLACCANVGLQYTSFIDDCYKLENARKVYAGHFQPILNQSDWPSLIGFPLVLHDDENVTKKAGRRKSTRYKNEMDYQALGKGKGTSCSGASSSIP</sequence>
<dbReference type="KEGG" id="dcr:108204931"/>
<evidence type="ECO:0000256" key="2">
    <source>
        <dbReference type="ARBA" id="ARBA00022771"/>
    </source>
</evidence>
<protein>
    <recommendedName>
        <fullName evidence="6">SWIM-type domain-containing protein</fullName>
    </recommendedName>
</protein>
<dbReference type="InterPro" id="IPR004332">
    <property type="entry name" value="Transposase_MuDR"/>
</dbReference>
<dbReference type="PANTHER" id="PTHR31973:SF195">
    <property type="entry name" value="MUDR FAMILY TRANSPOSASE"/>
    <property type="match status" value="1"/>
</dbReference>
<keyword evidence="3" id="KW-0862">Zinc</keyword>
<dbReference type="InterPro" id="IPR007527">
    <property type="entry name" value="Znf_SWIM"/>
</dbReference>
<keyword evidence="8" id="KW-1185">Reference proteome</keyword>
<dbReference type="SMART" id="SM00575">
    <property type="entry name" value="ZnF_PMZ"/>
    <property type="match status" value="1"/>
</dbReference>
<accession>A0AAF0W6E6</accession>
<dbReference type="PROSITE" id="PS50966">
    <property type="entry name" value="ZF_SWIM"/>
    <property type="match status" value="1"/>
</dbReference>